<dbReference type="InterPro" id="IPR035897">
    <property type="entry name" value="Toll_tir_struct_dom_sf"/>
</dbReference>
<feature type="region of interest" description="Disordered" evidence="1">
    <location>
        <begin position="122"/>
        <end position="143"/>
    </location>
</feature>
<evidence type="ECO:0000259" key="2">
    <source>
        <dbReference type="PROSITE" id="PS50104"/>
    </source>
</evidence>
<evidence type="ECO:0000313" key="3">
    <source>
        <dbReference type="EMBL" id="BCB82576.1"/>
    </source>
</evidence>
<organism evidence="3 4">
    <name type="scientific">Phytohabitans flavus</name>
    <dbReference type="NCBI Taxonomy" id="1076124"/>
    <lineage>
        <taxon>Bacteria</taxon>
        <taxon>Bacillati</taxon>
        <taxon>Actinomycetota</taxon>
        <taxon>Actinomycetes</taxon>
        <taxon>Micromonosporales</taxon>
        <taxon>Micromonosporaceae</taxon>
    </lineage>
</organism>
<dbReference type="KEGG" id="pfla:Pflav_089860"/>
<dbReference type="EMBL" id="AP022870">
    <property type="protein sequence ID" value="BCB82576.1"/>
    <property type="molecule type" value="Genomic_DNA"/>
</dbReference>
<sequence>MLYFFLSYARGDDDLSVQKFFHDLSAEVRAHAGLASGEEVGFFDVHSLEVGASWSPRLVDALSQCQSFIALVSPRYLLSEPCGREWAVFSDRIRRYEREVGVTPSALLPLLWLPHPSCPAPSPHSSTTTTPCPRRMRAPGCAS</sequence>
<dbReference type="Pfam" id="PF13676">
    <property type="entry name" value="TIR_2"/>
    <property type="match status" value="1"/>
</dbReference>
<evidence type="ECO:0000313" key="4">
    <source>
        <dbReference type="Proteomes" id="UP000502508"/>
    </source>
</evidence>
<feature type="domain" description="TIR" evidence="2">
    <location>
        <begin position="1"/>
        <end position="143"/>
    </location>
</feature>
<name>A0A6F8Y8Y9_9ACTN</name>
<reference evidence="3 4" key="1">
    <citation type="submission" date="2020-03" db="EMBL/GenBank/DDBJ databases">
        <title>Whole genome shotgun sequence of Phytohabitans flavus NBRC 107702.</title>
        <authorList>
            <person name="Komaki H."/>
            <person name="Tamura T."/>
        </authorList>
    </citation>
    <scope>NUCLEOTIDE SEQUENCE [LARGE SCALE GENOMIC DNA]</scope>
    <source>
        <strain evidence="3 4">NBRC 107702</strain>
    </source>
</reference>
<feature type="compositionally biased region" description="Low complexity" evidence="1">
    <location>
        <begin position="123"/>
        <end position="133"/>
    </location>
</feature>
<dbReference type="SUPFAM" id="SSF52200">
    <property type="entry name" value="Toll/Interleukin receptor TIR domain"/>
    <property type="match status" value="1"/>
</dbReference>
<keyword evidence="4" id="KW-1185">Reference proteome</keyword>
<accession>A0A6F8Y8Y9</accession>
<proteinExistence type="predicted"/>
<evidence type="ECO:0000256" key="1">
    <source>
        <dbReference type="SAM" id="MobiDB-lite"/>
    </source>
</evidence>
<dbReference type="Proteomes" id="UP000502508">
    <property type="component" value="Chromosome"/>
</dbReference>
<reference evidence="3 4" key="2">
    <citation type="submission" date="2020-03" db="EMBL/GenBank/DDBJ databases">
        <authorList>
            <person name="Ichikawa N."/>
            <person name="Kimura A."/>
            <person name="Kitahashi Y."/>
            <person name="Uohara A."/>
        </authorList>
    </citation>
    <scope>NUCLEOTIDE SEQUENCE [LARGE SCALE GENOMIC DNA]</scope>
    <source>
        <strain evidence="3 4">NBRC 107702</strain>
    </source>
</reference>
<dbReference type="AlphaFoldDB" id="A0A6F8Y8Y9"/>
<protein>
    <recommendedName>
        <fullName evidence="2">TIR domain-containing protein</fullName>
    </recommendedName>
</protein>
<dbReference type="GO" id="GO:0007165">
    <property type="term" value="P:signal transduction"/>
    <property type="evidence" value="ECO:0007669"/>
    <property type="project" value="InterPro"/>
</dbReference>
<gene>
    <name evidence="3" type="ORF">Pflav_089860</name>
</gene>
<dbReference type="InterPro" id="IPR000157">
    <property type="entry name" value="TIR_dom"/>
</dbReference>
<dbReference type="PROSITE" id="PS50104">
    <property type="entry name" value="TIR"/>
    <property type="match status" value="1"/>
</dbReference>
<dbReference type="Gene3D" id="3.40.50.10140">
    <property type="entry name" value="Toll/interleukin-1 receptor homology (TIR) domain"/>
    <property type="match status" value="1"/>
</dbReference>
<dbReference type="RefSeq" id="WP_173042065.1">
    <property type="nucleotide sequence ID" value="NZ_AP022870.1"/>
</dbReference>